<evidence type="ECO:0000256" key="3">
    <source>
        <dbReference type="ARBA" id="ARBA00023163"/>
    </source>
</evidence>
<protein>
    <submittedName>
        <fullName evidence="6">TetR family transcriptional regulator</fullName>
    </submittedName>
</protein>
<accession>A0A076EL18</accession>
<dbReference type="GO" id="GO:0003700">
    <property type="term" value="F:DNA-binding transcription factor activity"/>
    <property type="evidence" value="ECO:0007669"/>
    <property type="project" value="TreeGrafter"/>
</dbReference>
<feature type="domain" description="HTH tetR-type" evidence="5">
    <location>
        <begin position="15"/>
        <end position="75"/>
    </location>
</feature>
<reference evidence="6 7" key="1">
    <citation type="submission" date="2014-07" db="EMBL/GenBank/DDBJ databases">
        <title>Genome Sequence of Rhodococcus opacus Strain R7, a Biodegrader of Mono- and Polycyclic Aromatic Hydrocarbons.</title>
        <authorList>
            <person name="Di Gennaro P."/>
            <person name="Zampolli J."/>
            <person name="Presti I."/>
            <person name="Cappelletti M."/>
            <person name="D'Ursi P."/>
            <person name="Orro A."/>
            <person name="Mezzelani A."/>
            <person name="Milanesi L."/>
        </authorList>
    </citation>
    <scope>NUCLEOTIDE SEQUENCE [LARGE SCALE GENOMIC DNA]</scope>
    <source>
        <strain evidence="6 7">R7</strain>
    </source>
</reference>
<feature type="DNA-binding region" description="H-T-H motif" evidence="4">
    <location>
        <begin position="38"/>
        <end position="57"/>
    </location>
</feature>
<evidence type="ECO:0000256" key="2">
    <source>
        <dbReference type="ARBA" id="ARBA00023125"/>
    </source>
</evidence>
<proteinExistence type="predicted"/>
<dbReference type="EMBL" id="CP008947">
    <property type="protein sequence ID" value="AII05907.1"/>
    <property type="molecule type" value="Genomic_DNA"/>
</dbReference>
<dbReference type="Gene3D" id="1.10.10.60">
    <property type="entry name" value="Homeodomain-like"/>
    <property type="match status" value="1"/>
</dbReference>
<dbReference type="InterPro" id="IPR050109">
    <property type="entry name" value="HTH-type_TetR-like_transc_reg"/>
</dbReference>
<dbReference type="InterPro" id="IPR001647">
    <property type="entry name" value="HTH_TetR"/>
</dbReference>
<name>A0A076EL18_RHOOP</name>
<dbReference type="GO" id="GO:0000976">
    <property type="term" value="F:transcription cis-regulatory region binding"/>
    <property type="evidence" value="ECO:0007669"/>
    <property type="project" value="TreeGrafter"/>
</dbReference>
<evidence type="ECO:0000256" key="4">
    <source>
        <dbReference type="PROSITE-ProRule" id="PRU00335"/>
    </source>
</evidence>
<organism evidence="6 7">
    <name type="scientific">Rhodococcus opacus</name>
    <name type="common">Nocardia opaca</name>
    <dbReference type="NCBI Taxonomy" id="37919"/>
    <lineage>
        <taxon>Bacteria</taxon>
        <taxon>Bacillati</taxon>
        <taxon>Actinomycetota</taxon>
        <taxon>Actinomycetes</taxon>
        <taxon>Mycobacteriales</taxon>
        <taxon>Nocardiaceae</taxon>
        <taxon>Rhodococcus</taxon>
    </lineage>
</organism>
<dbReference type="PANTHER" id="PTHR30055">
    <property type="entry name" value="HTH-TYPE TRANSCRIPTIONAL REGULATOR RUTR"/>
    <property type="match status" value="1"/>
</dbReference>
<evidence type="ECO:0000256" key="1">
    <source>
        <dbReference type="ARBA" id="ARBA00023015"/>
    </source>
</evidence>
<evidence type="ECO:0000259" key="5">
    <source>
        <dbReference type="PROSITE" id="PS50977"/>
    </source>
</evidence>
<sequence length="211" mass="23487">MTTDSGSGLRVSKKHETWRTLHACALDLVDTRGYDDVSVEEIAAAARVSKSTLFNYFDSKEALLFDPGPGDRERWQKLADERPDGEPMWASVREIIRANIAHNAATLTVQRRILDAAPHLAQSTKAAGERFQQFVQEWVDARVRPDRVDPLCSALLVNTAFAVLRTAYLQWRPGDDAQRFLGLLDSAFAEIEAGVLDLPRSRTGVASGERH</sequence>
<dbReference type="SUPFAM" id="SSF46689">
    <property type="entry name" value="Homeodomain-like"/>
    <property type="match status" value="1"/>
</dbReference>
<evidence type="ECO:0000313" key="7">
    <source>
        <dbReference type="Proteomes" id="UP000028488"/>
    </source>
</evidence>
<keyword evidence="3" id="KW-0804">Transcription</keyword>
<dbReference type="eggNOG" id="COG1309">
    <property type="taxonomic scope" value="Bacteria"/>
</dbReference>
<dbReference type="PANTHER" id="PTHR30055:SF234">
    <property type="entry name" value="HTH-TYPE TRANSCRIPTIONAL REGULATOR BETI"/>
    <property type="match status" value="1"/>
</dbReference>
<dbReference type="PRINTS" id="PR00455">
    <property type="entry name" value="HTHTETR"/>
</dbReference>
<dbReference type="AlphaFoldDB" id="A0A076EL18"/>
<dbReference type="RefSeq" id="WP_128639767.1">
    <property type="nucleotide sequence ID" value="NZ_CP008947.1"/>
</dbReference>
<gene>
    <name evidence="6" type="ORF">EP51_15425</name>
</gene>
<dbReference type="Gene3D" id="1.10.357.10">
    <property type="entry name" value="Tetracycline Repressor, domain 2"/>
    <property type="match status" value="1"/>
</dbReference>
<evidence type="ECO:0000313" key="6">
    <source>
        <dbReference type="EMBL" id="AII05907.1"/>
    </source>
</evidence>
<keyword evidence="2 4" id="KW-0238">DNA-binding</keyword>
<dbReference type="InterPro" id="IPR009057">
    <property type="entry name" value="Homeodomain-like_sf"/>
</dbReference>
<dbReference type="Pfam" id="PF00440">
    <property type="entry name" value="TetR_N"/>
    <property type="match status" value="1"/>
</dbReference>
<dbReference type="Proteomes" id="UP000028488">
    <property type="component" value="Chromosome"/>
</dbReference>
<dbReference type="PROSITE" id="PS50977">
    <property type="entry name" value="HTH_TETR_2"/>
    <property type="match status" value="1"/>
</dbReference>
<keyword evidence="1" id="KW-0805">Transcription regulation</keyword>